<dbReference type="AlphaFoldDB" id="A0A2P2IY91"/>
<name>A0A2P2IY91_RHIMU</name>
<protein>
    <submittedName>
        <fullName evidence="1">Uncharacterized protein</fullName>
    </submittedName>
</protein>
<accession>A0A2P2IY91</accession>
<proteinExistence type="predicted"/>
<evidence type="ECO:0000313" key="1">
    <source>
        <dbReference type="EMBL" id="MBW86191.1"/>
    </source>
</evidence>
<organism evidence="1">
    <name type="scientific">Rhizophora mucronata</name>
    <name type="common">Asiatic mangrove</name>
    <dbReference type="NCBI Taxonomy" id="61149"/>
    <lineage>
        <taxon>Eukaryota</taxon>
        <taxon>Viridiplantae</taxon>
        <taxon>Streptophyta</taxon>
        <taxon>Embryophyta</taxon>
        <taxon>Tracheophyta</taxon>
        <taxon>Spermatophyta</taxon>
        <taxon>Magnoliopsida</taxon>
        <taxon>eudicotyledons</taxon>
        <taxon>Gunneridae</taxon>
        <taxon>Pentapetalae</taxon>
        <taxon>rosids</taxon>
        <taxon>fabids</taxon>
        <taxon>Malpighiales</taxon>
        <taxon>Rhizophoraceae</taxon>
        <taxon>Rhizophora</taxon>
    </lineage>
</organism>
<reference evidence="1" key="1">
    <citation type="submission" date="2018-02" db="EMBL/GenBank/DDBJ databases">
        <title>Rhizophora mucronata_Transcriptome.</title>
        <authorList>
            <person name="Meera S.P."/>
            <person name="Sreeshan A."/>
            <person name="Augustine A."/>
        </authorList>
    </citation>
    <scope>NUCLEOTIDE SEQUENCE</scope>
    <source>
        <tissue evidence="1">Leaf</tissue>
    </source>
</reference>
<sequence length="32" mass="3904">MLCHEKPKLNVSLRIYHCQMRGNRIFLTFKIL</sequence>
<dbReference type="EMBL" id="GGEC01005708">
    <property type="protein sequence ID" value="MBW86191.1"/>
    <property type="molecule type" value="Transcribed_RNA"/>
</dbReference>